<keyword evidence="6 11" id="KW-0812">Transmembrane</keyword>
<feature type="transmembrane region" description="Helical" evidence="11">
    <location>
        <begin position="126"/>
        <end position="148"/>
    </location>
</feature>
<evidence type="ECO:0000256" key="3">
    <source>
        <dbReference type="ARBA" id="ARBA00008295"/>
    </source>
</evidence>
<dbReference type="GO" id="GO:0005886">
    <property type="term" value="C:plasma membrane"/>
    <property type="evidence" value="ECO:0007669"/>
    <property type="project" value="UniProtKB-SubCell"/>
</dbReference>
<keyword evidence="14" id="KW-1185">Reference proteome</keyword>
<evidence type="ECO:0000256" key="6">
    <source>
        <dbReference type="ARBA" id="ARBA00022692"/>
    </source>
</evidence>
<evidence type="ECO:0000256" key="4">
    <source>
        <dbReference type="ARBA" id="ARBA00022427"/>
    </source>
</evidence>
<evidence type="ECO:0000256" key="2">
    <source>
        <dbReference type="ARBA" id="ARBA00004651"/>
    </source>
</evidence>
<reference evidence="13" key="3">
    <citation type="submission" date="2025-09" db="UniProtKB">
        <authorList>
            <consortium name="Ensembl"/>
        </authorList>
    </citation>
    <scope>IDENTIFICATION</scope>
</reference>
<dbReference type="GO" id="GO:0005198">
    <property type="term" value="F:structural molecule activity"/>
    <property type="evidence" value="ECO:0007669"/>
    <property type="project" value="InterPro"/>
</dbReference>
<reference evidence="13" key="2">
    <citation type="submission" date="2025-08" db="UniProtKB">
        <authorList>
            <consortium name="Ensembl"/>
        </authorList>
    </citation>
    <scope>IDENTIFICATION</scope>
</reference>
<comment type="similarity">
    <text evidence="3">Belongs to the claudin family.</text>
</comment>
<dbReference type="PANTHER" id="PTHR12002">
    <property type="entry name" value="CLAUDIN"/>
    <property type="match status" value="1"/>
</dbReference>
<sequence>MWRRAAQIVGLLFCILGWGLVGCTLAMDHWRVAQLGGQGGSSVVETAWFWSDLWKDCYEDSTALVNCVDFGVLWTVKSYIQAVRGLLLTGLCLGLIGATLMFFGMECTRIGGDQRNKNRMLITASVFHVLGCVSDVAGYCLYVNTVAAAFLHSKADPSKLSYEIGSPLYVGLVGSFIILLGCTVQCAAACRVQHQKRHATVPSIREKGGGSIRQQKHTHGPSKRSSIPLYKLASVVIV</sequence>
<dbReference type="PROSITE" id="PS51257">
    <property type="entry name" value="PROKAR_LIPOPROTEIN"/>
    <property type="match status" value="1"/>
</dbReference>
<evidence type="ECO:0000256" key="8">
    <source>
        <dbReference type="ARBA" id="ARBA00022989"/>
    </source>
</evidence>
<keyword evidence="7" id="KW-0965">Cell junction</keyword>
<dbReference type="Gene3D" id="1.20.140.150">
    <property type="match status" value="1"/>
</dbReference>
<evidence type="ECO:0000256" key="7">
    <source>
        <dbReference type="ARBA" id="ARBA00022949"/>
    </source>
</evidence>
<evidence type="ECO:0000256" key="11">
    <source>
        <dbReference type="SAM" id="Phobius"/>
    </source>
</evidence>
<comment type="subcellular location">
    <subcellularLocation>
        <location evidence="1">Cell junction</location>
        <location evidence="1">Tight junction</location>
    </subcellularLocation>
    <subcellularLocation>
        <location evidence="2">Cell membrane</location>
        <topology evidence="2">Multi-pass membrane protein</topology>
    </subcellularLocation>
</comment>
<name>A0AAQ5YVF2_AMPOC</name>
<evidence type="ECO:0008006" key="15">
    <source>
        <dbReference type="Google" id="ProtNLM"/>
    </source>
</evidence>
<evidence type="ECO:0000313" key="14">
    <source>
        <dbReference type="Proteomes" id="UP001501940"/>
    </source>
</evidence>
<keyword evidence="8 11" id="KW-1133">Transmembrane helix</keyword>
<evidence type="ECO:0000256" key="1">
    <source>
        <dbReference type="ARBA" id="ARBA00004435"/>
    </source>
</evidence>
<keyword evidence="9 11" id="KW-0472">Membrane</keyword>
<evidence type="ECO:0000313" key="13">
    <source>
        <dbReference type="Ensembl" id="ENSAOCP00000055515.1"/>
    </source>
</evidence>
<keyword evidence="12" id="KW-0732">Signal</keyword>
<evidence type="ECO:0000256" key="9">
    <source>
        <dbReference type="ARBA" id="ARBA00023136"/>
    </source>
</evidence>
<reference evidence="13 14" key="1">
    <citation type="submission" date="2022-01" db="EMBL/GenBank/DDBJ databases">
        <title>A chromosome-scale genome assembly of the false clownfish, Amphiprion ocellaris.</title>
        <authorList>
            <person name="Ryu T."/>
        </authorList>
    </citation>
    <scope>NUCLEOTIDE SEQUENCE [LARGE SCALE GENOMIC DNA]</scope>
</reference>
<dbReference type="Proteomes" id="UP001501940">
    <property type="component" value="Chromosome 24"/>
</dbReference>
<dbReference type="GeneTree" id="ENSGT00940000166809"/>
<dbReference type="AlphaFoldDB" id="A0AAQ5YVF2"/>
<feature type="transmembrane region" description="Helical" evidence="11">
    <location>
        <begin position="82"/>
        <end position="105"/>
    </location>
</feature>
<dbReference type="Ensembl" id="ENSAOCT00000052700.1">
    <property type="protein sequence ID" value="ENSAOCP00000055515.1"/>
    <property type="gene ID" value="ENSAOCG00000025308.1"/>
</dbReference>
<keyword evidence="4" id="KW-0796">Tight junction</keyword>
<protein>
    <recommendedName>
        <fullName evidence="15">Claudin</fullName>
    </recommendedName>
</protein>
<evidence type="ECO:0000256" key="5">
    <source>
        <dbReference type="ARBA" id="ARBA00022475"/>
    </source>
</evidence>
<accession>A0AAQ5YVF2</accession>
<evidence type="ECO:0000256" key="10">
    <source>
        <dbReference type="SAM" id="MobiDB-lite"/>
    </source>
</evidence>
<feature type="region of interest" description="Disordered" evidence="10">
    <location>
        <begin position="203"/>
        <end position="225"/>
    </location>
</feature>
<dbReference type="InterPro" id="IPR006187">
    <property type="entry name" value="Claudin"/>
</dbReference>
<proteinExistence type="inferred from homology"/>
<evidence type="ECO:0000256" key="12">
    <source>
        <dbReference type="SAM" id="SignalP"/>
    </source>
</evidence>
<feature type="signal peptide" evidence="12">
    <location>
        <begin position="1"/>
        <end position="26"/>
    </location>
</feature>
<dbReference type="InterPro" id="IPR004031">
    <property type="entry name" value="PMP22/EMP/MP20/Claudin"/>
</dbReference>
<dbReference type="GO" id="GO:0005923">
    <property type="term" value="C:bicellular tight junction"/>
    <property type="evidence" value="ECO:0007669"/>
    <property type="project" value="UniProtKB-SubCell"/>
</dbReference>
<feature type="transmembrane region" description="Helical" evidence="11">
    <location>
        <begin position="168"/>
        <end position="190"/>
    </location>
</feature>
<organism evidence="13 14">
    <name type="scientific">Amphiprion ocellaris</name>
    <name type="common">Clown anemonefish</name>
    <dbReference type="NCBI Taxonomy" id="80972"/>
    <lineage>
        <taxon>Eukaryota</taxon>
        <taxon>Metazoa</taxon>
        <taxon>Chordata</taxon>
        <taxon>Craniata</taxon>
        <taxon>Vertebrata</taxon>
        <taxon>Euteleostomi</taxon>
        <taxon>Actinopterygii</taxon>
        <taxon>Neopterygii</taxon>
        <taxon>Teleostei</taxon>
        <taxon>Neoteleostei</taxon>
        <taxon>Acanthomorphata</taxon>
        <taxon>Ovalentaria</taxon>
        <taxon>Pomacentridae</taxon>
        <taxon>Amphiprion</taxon>
    </lineage>
</organism>
<dbReference type="PRINTS" id="PR01077">
    <property type="entry name" value="CLAUDIN"/>
</dbReference>
<keyword evidence="5" id="KW-1003">Cell membrane</keyword>
<dbReference type="Pfam" id="PF00822">
    <property type="entry name" value="PMP22_Claudin"/>
    <property type="match status" value="1"/>
</dbReference>
<feature type="chain" id="PRO_5043355469" description="Claudin" evidence="12">
    <location>
        <begin position="27"/>
        <end position="238"/>
    </location>
</feature>